<proteinExistence type="predicted"/>
<sequence>MKGISGRKALCIVYSLASFMFLGGCVTNPISYNAAEPVPRGALFEYPYFNDQVTGIAVSEQGRIFVNFPRWDKDPLYSVAELLPDGSLRPYPDNDWNRWGKDEAGHPEAHFICVQSVVVDTDDSLWVLDPASPGFKGVVPGGAKLLKINLTTDTVERVIPFGDAAAPRNSYLNDVRLDPAGDVAYITDSGTGAILVVDLASGKSRRLLADHPSTKAEPGYVPIIAGKELRDENGRVPQIHADGIAIDAAGEYLYYHALTARMLYRIKTSFLKDASLSEAQLAGKVEMLAETGAVDGMVMDSDNNLYFTALEENAVKRYRPDGSIDTIIKDDRIQWPDSMDISPDDYLYFTASQIHRMPRFNYGRDERIIPYKVFKLWLAPF</sequence>
<dbReference type="Gene3D" id="2.120.10.30">
    <property type="entry name" value="TolB, C-terminal domain"/>
    <property type="match status" value="1"/>
</dbReference>
<evidence type="ECO:0000313" key="3">
    <source>
        <dbReference type="EMBL" id="TWJ16556.1"/>
    </source>
</evidence>
<protein>
    <submittedName>
        <fullName evidence="3">Major royal jelly protein</fullName>
    </submittedName>
</protein>
<dbReference type="EMBL" id="VLLN01000026">
    <property type="protein sequence ID" value="TWJ16556.1"/>
    <property type="molecule type" value="Genomic_DNA"/>
</dbReference>
<dbReference type="InterPro" id="IPR017996">
    <property type="entry name" value="MRJP/yellow-related"/>
</dbReference>
<dbReference type="Pfam" id="PF03022">
    <property type="entry name" value="MRJP"/>
    <property type="match status" value="1"/>
</dbReference>
<dbReference type="Proteomes" id="UP000319449">
    <property type="component" value="Unassembled WGS sequence"/>
</dbReference>
<dbReference type="PROSITE" id="PS51257">
    <property type="entry name" value="PROKAR_LIPOPROTEIN"/>
    <property type="match status" value="1"/>
</dbReference>
<dbReference type="InterPro" id="IPR011042">
    <property type="entry name" value="6-blade_b-propeller_TolB-like"/>
</dbReference>
<dbReference type="OrthoDB" id="9797664at2"/>
<keyword evidence="2" id="KW-0964">Secreted</keyword>
<comment type="caution">
    <text evidence="3">The sequence shown here is derived from an EMBL/GenBank/DDBJ whole genome shotgun (WGS) entry which is preliminary data.</text>
</comment>
<reference evidence="3 4" key="1">
    <citation type="submission" date="2019-07" db="EMBL/GenBank/DDBJ databases">
        <title>Genomic Encyclopedia of Archaeal and Bacterial Type Strains, Phase II (KMG-II): from individual species to whole genera.</title>
        <authorList>
            <person name="Goeker M."/>
        </authorList>
    </citation>
    <scope>NUCLEOTIDE SEQUENCE [LARGE SCALE GENOMIC DNA]</scope>
    <source>
        <strain evidence="3 4">ATCC BAA-1139</strain>
    </source>
</reference>
<dbReference type="GO" id="GO:0005576">
    <property type="term" value="C:extracellular region"/>
    <property type="evidence" value="ECO:0007669"/>
    <property type="project" value="UniProtKB-SubCell"/>
</dbReference>
<dbReference type="SUPFAM" id="SSF101898">
    <property type="entry name" value="NHL repeat"/>
    <property type="match status" value="1"/>
</dbReference>
<dbReference type="PANTHER" id="PTHR10009">
    <property type="entry name" value="PROTEIN YELLOW-RELATED"/>
    <property type="match status" value="1"/>
</dbReference>
<name>A0A562VF66_9BACT</name>
<accession>A0A562VF66</accession>
<evidence type="ECO:0000313" key="4">
    <source>
        <dbReference type="Proteomes" id="UP000319449"/>
    </source>
</evidence>
<dbReference type="RefSeq" id="WP_145024802.1">
    <property type="nucleotide sequence ID" value="NZ_VLLN01000026.1"/>
</dbReference>
<keyword evidence="4" id="KW-1185">Reference proteome</keyword>
<evidence type="ECO:0000256" key="2">
    <source>
        <dbReference type="ARBA" id="ARBA00022525"/>
    </source>
</evidence>
<evidence type="ECO:0000256" key="1">
    <source>
        <dbReference type="ARBA" id="ARBA00004613"/>
    </source>
</evidence>
<dbReference type="AlphaFoldDB" id="A0A562VF66"/>
<dbReference type="PANTHER" id="PTHR10009:SF18">
    <property type="entry name" value="PROTEIN YELLOW-LIKE PROTEIN"/>
    <property type="match status" value="1"/>
</dbReference>
<organism evidence="3 4">
    <name type="scientific">Geobacter argillaceus</name>
    <dbReference type="NCBI Taxonomy" id="345631"/>
    <lineage>
        <taxon>Bacteria</taxon>
        <taxon>Pseudomonadati</taxon>
        <taxon>Thermodesulfobacteriota</taxon>
        <taxon>Desulfuromonadia</taxon>
        <taxon>Geobacterales</taxon>
        <taxon>Geobacteraceae</taxon>
        <taxon>Geobacter</taxon>
    </lineage>
</organism>
<gene>
    <name evidence="3" type="ORF">JN12_03311</name>
</gene>
<comment type="subcellular location">
    <subcellularLocation>
        <location evidence="1">Secreted</location>
    </subcellularLocation>
</comment>